<reference evidence="2" key="1">
    <citation type="submission" date="2009-11" db="EMBL/GenBank/DDBJ databases">
        <authorList>
            <consortium name="The Broad Institute Genome Sequencing Platform"/>
            <person name="Ward D."/>
            <person name="Feldgarden M."/>
            <person name="Earl A."/>
            <person name="Young S.K."/>
            <person name="Zeng Q."/>
            <person name="Koehrsen M."/>
            <person name="Alvarado L."/>
            <person name="Berlin A."/>
            <person name="Bochicchio J."/>
            <person name="Borenstein D."/>
            <person name="Chapman S.B."/>
            <person name="Chen Z."/>
            <person name="Engels R."/>
            <person name="Freedman E."/>
            <person name="Gellesch M."/>
            <person name="Goldberg J."/>
            <person name="Griggs A."/>
            <person name="Gujja S."/>
            <person name="Heilman E."/>
            <person name="Heiman D."/>
            <person name="Hepburn T."/>
            <person name="Howarth C."/>
            <person name="Jen D."/>
            <person name="Larson L."/>
            <person name="Lewis B."/>
            <person name="Mehta T."/>
            <person name="Park D."/>
            <person name="Pearson M."/>
            <person name="Roberts A."/>
            <person name="Saif S."/>
            <person name="Shea T."/>
            <person name="Shenoy N."/>
            <person name="Sisk P."/>
            <person name="Stolte C."/>
            <person name="Sykes S."/>
            <person name="Thomson T."/>
            <person name="Walk T."/>
            <person name="White J."/>
            <person name="Yandava C."/>
            <person name="Izard J."/>
            <person name="Baranova O.V."/>
            <person name="Blanton J.M."/>
            <person name="Tanner A.C."/>
            <person name="Dewhirst F.E."/>
            <person name="Haas B."/>
            <person name="Nusbaum C."/>
            <person name="Birren B."/>
        </authorList>
    </citation>
    <scope>NUCLEOTIDE SEQUENCE [LARGE SCALE GENOMIC DNA]</scope>
    <source>
        <strain evidence="2">1-1 BBBD Race 1</strain>
    </source>
</reference>
<gene>
    <name evidence="2" type="ORF">PTTG_09293</name>
</gene>
<reference evidence="3" key="4">
    <citation type="submission" date="2025-05" db="UniProtKB">
        <authorList>
            <consortium name="EnsemblFungi"/>
        </authorList>
    </citation>
    <scope>IDENTIFICATION</scope>
    <source>
        <strain evidence="3">isolate 1-1 / race 1 (BBBD)</strain>
    </source>
</reference>
<accession>A0A180G7Z8</accession>
<evidence type="ECO:0000313" key="3">
    <source>
        <dbReference type="EnsemblFungi" id="PTTG_09293-t43_1-p1"/>
    </source>
</evidence>
<dbReference type="AlphaFoldDB" id="A0A180G7Z8"/>
<sequence length="293" mass="31887">MSLNRTPNHPANMTGLFEPLGESVPEAVRANQFGNVTTPSFVQCGGLLNNKTEEFEIKVTTNTALNNLLDPTFIHHLSGKFMPLNDGSTPKLTYVQEMAAPVVPILDNVVNFTNRAVINSLGLVTARQEVVSDAGDGTSNLEVIIAHNDWDPQERAHKRFSIKYIVPGSKLYIKTFNLYVVGRELKLTGRLVDFEMENNMAVVVVSHVAVTSGHMIGMTAQMPAAGGSGSGITRNGRTPKGKAKQPSPEASDGGETASEEDFDDESEEEIKPKARGRPRKDVLKDAAKRMKRS</sequence>
<organism evidence="2">
    <name type="scientific">Puccinia triticina (isolate 1-1 / race 1 (BBBD))</name>
    <name type="common">Brown leaf rust fungus</name>
    <dbReference type="NCBI Taxonomy" id="630390"/>
    <lineage>
        <taxon>Eukaryota</taxon>
        <taxon>Fungi</taxon>
        <taxon>Dikarya</taxon>
        <taxon>Basidiomycota</taxon>
        <taxon>Pucciniomycotina</taxon>
        <taxon>Pucciniomycetes</taxon>
        <taxon>Pucciniales</taxon>
        <taxon>Pucciniaceae</taxon>
        <taxon>Puccinia</taxon>
    </lineage>
</organism>
<dbReference type="Proteomes" id="UP000005240">
    <property type="component" value="Unassembled WGS sequence"/>
</dbReference>
<evidence type="ECO:0000313" key="2">
    <source>
        <dbReference type="EMBL" id="OAV88740.1"/>
    </source>
</evidence>
<evidence type="ECO:0000256" key="1">
    <source>
        <dbReference type="SAM" id="MobiDB-lite"/>
    </source>
</evidence>
<feature type="region of interest" description="Disordered" evidence="1">
    <location>
        <begin position="221"/>
        <end position="293"/>
    </location>
</feature>
<evidence type="ECO:0000313" key="4">
    <source>
        <dbReference type="Proteomes" id="UP000005240"/>
    </source>
</evidence>
<dbReference type="EMBL" id="ADAS02000157">
    <property type="protein sequence ID" value="OAV88740.1"/>
    <property type="molecule type" value="Genomic_DNA"/>
</dbReference>
<dbReference type="VEuPathDB" id="FungiDB:PTTG_09293"/>
<dbReference type="EnsemblFungi" id="PTTG_09293-t43_1">
    <property type="protein sequence ID" value="PTTG_09293-t43_1-p1"/>
    <property type="gene ID" value="PTTG_09293"/>
</dbReference>
<feature type="compositionally biased region" description="Acidic residues" evidence="1">
    <location>
        <begin position="257"/>
        <end position="268"/>
    </location>
</feature>
<protein>
    <submittedName>
        <fullName evidence="2 3">Uncharacterized protein</fullName>
    </submittedName>
</protein>
<name>A0A180G7Z8_PUCT1</name>
<proteinExistence type="predicted"/>
<feature type="compositionally biased region" description="Basic and acidic residues" evidence="1">
    <location>
        <begin position="279"/>
        <end position="293"/>
    </location>
</feature>
<reference evidence="3 4" key="3">
    <citation type="journal article" date="2017" name="G3 (Bethesda)">
        <title>Comparative analysis highlights variable genome content of wheat rusts and divergence of the mating loci.</title>
        <authorList>
            <person name="Cuomo C.A."/>
            <person name="Bakkeren G."/>
            <person name="Khalil H.B."/>
            <person name="Panwar V."/>
            <person name="Joly D."/>
            <person name="Linning R."/>
            <person name="Sakthikumar S."/>
            <person name="Song X."/>
            <person name="Adiconis X."/>
            <person name="Fan L."/>
            <person name="Goldberg J.M."/>
            <person name="Levin J.Z."/>
            <person name="Young S."/>
            <person name="Zeng Q."/>
            <person name="Anikster Y."/>
            <person name="Bruce M."/>
            <person name="Wang M."/>
            <person name="Yin C."/>
            <person name="McCallum B."/>
            <person name="Szabo L.J."/>
            <person name="Hulbert S."/>
            <person name="Chen X."/>
            <person name="Fellers J.P."/>
        </authorList>
    </citation>
    <scope>NUCLEOTIDE SEQUENCE</scope>
    <source>
        <strain evidence="4">Isolate 1-1 / race 1 (BBBD)</strain>
        <strain evidence="3">isolate 1-1 / race 1 (BBBD)</strain>
    </source>
</reference>
<reference evidence="2" key="2">
    <citation type="submission" date="2016-05" db="EMBL/GenBank/DDBJ databases">
        <title>Comparative analysis highlights variable genome content of wheat rusts and divergence of the mating loci.</title>
        <authorList>
            <person name="Cuomo C.A."/>
            <person name="Bakkeren G."/>
            <person name="Szabo L."/>
            <person name="Khalil H."/>
            <person name="Joly D."/>
            <person name="Goldberg J."/>
            <person name="Young S."/>
            <person name="Zeng Q."/>
            <person name="Fellers J."/>
        </authorList>
    </citation>
    <scope>NUCLEOTIDE SEQUENCE [LARGE SCALE GENOMIC DNA]</scope>
    <source>
        <strain evidence="2">1-1 BBBD Race 1</strain>
    </source>
</reference>
<keyword evidence="4" id="KW-1185">Reference proteome</keyword>
<dbReference type="OrthoDB" id="2505029at2759"/>